<keyword evidence="12" id="KW-0131">Cell cycle</keyword>
<dbReference type="OrthoDB" id="4056921at2759"/>
<dbReference type="Pfam" id="PF14599">
    <property type="entry name" value="zinc_ribbon_6"/>
    <property type="match status" value="1"/>
</dbReference>
<dbReference type="CDD" id="cd23784">
    <property type="entry name" value="RWD_Spc25"/>
    <property type="match status" value="1"/>
</dbReference>
<evidence type="ECO:0000256" key="11">
    <source>
        <dbReference type="ARBA" id="ARBA00023054"/>
    </source>
</evidence>
<keyword evidence="19" id="KW-1185">Reference proteome</keyword>
<evidence type="ECO:0000256" key="16">
    <source>
        <dbReference type="SAM" id="MobiDB-lite"/>
    </source>
</evidence>
<dbReference type="InterPro" id="IPR008913">
    <property type="entry name" value="Znf_CHY"/>
</dbReference>
<feature type="region of interest" description="Disordered" evidence="16">
    <location>
        <begin position="489"/>
        <end position="536"/>
    </location>
</feature>
<feature type="domain" description="CHY-type" evidence="17">
    <location>
        <begin position="577"/>
        <end position="646"/>
    </location>
</feature>
<keyword evidence="7 15" id="KW-0863">Zinc-finger</keyword>
<feature type="region of interest" description="Disordered" evidence="16">
    <location>
        <begin position="713"/>
        <end position="857"/>
    </location>
</feature>
<evidence type="ECO:0000256" key="8">
    <source>
        <dbReference type="ARBA" id="ARBA00022776"/>
    </source>
</evidence>
<dbReference type="GO" id="GO:0051301">
    <property type="term" value="P:cell division"/>
    <property type="evidence" value="ECO:0007669"/>
    <property type="project" value="UniProtKB-KW"/>
</dbReference>
<feature type="region of interest" description="Disordered" evidence="16">
    <location>
        <begin position="349"/>
        <end position="386"/>
    </location>
</feature>
<dbReference type="Proteomes" id="UP000698800">
    <property type="component" value="Unassembled WGS sequence"/>
</dbReference>
<keyword evidence="9" id="KW-0862">Zinc</keyword>
<evidence type="ECO:0000256" key="15">
    <source>
        <dbReference type="PROSITE-ProRule" id="PRU00601"/>
    </source>
</evidence>
<evidence type="ECO:0000256" key="1">
    <source>
        <dbReference type="ARBA" id="ARBA00004629"/>
    </source>
</evidence>
<sequence length="857" mass="94879">MTGISFQGVPEADLIKYRYSMAFEPSLSTSTMRPPLSSAAALSMADSLPNINFGFDELRDRITKFTVKFDSFIEKGRKRVLEERNHFCMNIAELHEDQRMKHKAIEILTLKSNTHAQTLQKEAQETSEMHSAISAVTAQRDTRAAHRDRLKQQIADTQKLISQRLEAQQKHAAQLDAQAQFNAPELHFWQEYLCLSIEGAGTADRLKFVYTHVDDRNWQREAWFELGTEKREYEVITCRPKIEATKVEMVVEKLNESRDLAVFLKDMRELFVAVMNTSSDSPRLNIVRYPLSIDHVATAGTGATIEEEAGERRPGQGGSGEASGYEALISPDTTWDQPVDDGLEIELGTSHRSHSVSGGTLPRCLTTATRPTESVPVELGEEESHNPAYQTLASSNSTDSLLNVSGGVASQAYAIALSSAEVDSGRSAQRSSRSSASGSNSRLRSNTLPEDDGMRDLRNRIKDIQEMDITSALKAKMMHGLMVEKYNQHRPAQQAPHQSMPDSPKSTQSQDRPSSPPLMISGPVSPGNTSILGSPALGDQNPYNISANDLIPTYAPVVIHSESDMSASGIFDPVLEIEPRDLGCQHYKRNVKLQCSICNRWYTCRFCHDDAEDHSLIRKDTKNMLCMLCGCAQPASDSRSIVNMETQFRNLDRTIESQPMPPQFQDTKALVSCNDCSAKSSTKYHWLGLKCGVCHSYNTIQLQILSGPDADRDNLQAANAPGPNYLEVSRTRPSSRGRHLQPAPLAHQGSRTSQHIHLRPSSSGTESGSGVRFSPYPLPNRTGRSASPPRGPSLAEMEADDEDEEEVDFWGGSLSRDQIMNGGSDDGGDEEDEDEDMEEDIEDDGDDAEDIDIFGHR</sequence>
<keyword evidence="8" id="KW-0498">Mitosis</keyword>
<feature type="compositionally biased region" description="Acidic residues" evidence="16">
    <location>
        <begin position="826"/>
        <end position="857"/>
    </location>
</feature>
<comment type="subcellular location">
    <subcellularLocation>
        <location evidence="1">Chromosome</location>
        <location evidence="1">Centromere</location>
        <location evidence="1">Kinetochore</location>
    </subcellularLocation>
</comment>
<dbReference type="GO" id="GO:0031262">
    <property type="term" value="C:Ndc80 complex"/>
    <property type="evidence" value="ECO:0007669"/>
    <property type="project" value="InterPro"/>
</dbReference>
<gene>
    <name evidence="18" type="ORF">FGG08_001165</name>
</gene>
<evidence type="ECO:0000256" key="10">
    <source>
        <dbReference type="ARBA" id="ARBA00022838"/>
    </source>
</evidence>
<evidence type="ECO:0000256" key="2">
    <source>
        <dbReference type="ARBA" id="ARBA00006379"/>
    </source>
</evidence>
<evidence type="ECO:0000256" key="4">
    <source>
        <dbReference type="ARBA" id="ARBA00022454"/>
    </source>
</evidence>
<dbReference type="SUPFAM" id="SSF161219">
    <property type="entry name" value="CHY zinc finger-like"/>
    <property type="match status" value="1"/>
</dbReference>
<evidence type="ECO:0000313" key="18">
    <source>
        <dbReference type="EMBL" id="KAH0544660.1"/>
    </source>
</evidence>
<feature type="compositionally biased region" description="Acidic residues" evidence="16">
    <location>
        <begin position="797"/>
        <end position="808"/>
    </location>
</feature>
<accession>A0A9P8IBI6</accession>
<feature type="region of interest" description="Disordered" evidence="16">
    <location>
        <begin position="420"/>
        <end position="456"/>
    </location>
</feature>
<dbReference type="GO" id="GO:0008270">
    <property type="term" value="F:zinc ion binding"/>
    <property type="evidence" value="ECO:0007669"/>
    <property type="project" value="UniProtKB-KW"/>
</dbReference>
<evidence type="ECO:0000256" key="13">
    <source>
        <dbReference type="ARBA" id="ARBA00023328"/>
    </source>
</evidence>
<dbReference type="Gene3D" id="2.20.28.10">
    <property type="match status" value="1"/>
</dbReference>
<keyword evidence="13" id="KW-0137">Centromere</keyword>
<dbReference type="Pfam" id="PF08234">
    <property type="entry name" value="Spindle_Spc25"/>
    <property type="match status" value="1"/>
</dbReference>
<protein>
    <recommendedName>
        <fullName evidence="3">Probable kinetochore protein SPC25</fullName>
    </recommendedName>
    <alternativeName>
        <fullName evidence="14">Probable kinetochore protein spc25</fullName>
    </alternativeName>
</protein>
<dbReference type="GO" id="GO:0007059">
    <property type="term" value="P:chromosome segregation"/>
    <property type="evidence" value="ECO:0007669"/>
    <property type="project" value="InterPro"/>
</dbReference>
<feature type="region of interest" description="Disordered" evidence="16">
    <location>
        <begin position="306"/>
        <end position="326"/>
    </location>
</feature>
<name>A0A9P8IBI6_9PEZI</name>
<comment type="similarity">
    <text evidence="2">Belongs to the SPC25 family.</text>
</comment>
<dbReference type="Pfam" id="PF05495">
    <property type="entry name" value="zf-CHY"/>
    <property type="match status" value="1"/>
</dbReference>
<dbReference type="InterPro" id="IPR037274">
    <property type="entry name" value="Znf_CHY_sf"/>
</dbReference>
<dbReference type="InterPro" id="IPR013255">
    <property type="entry name" value="Spc25_C"/>
</dbReference>
<dbReference type="FunFam" id="3.30.457.50:FF:000001">
    <property type="entry name" value="Probable kinetochore protein spc25"/>
    <property type="match status" value="1"/>
</dbReference>
<dbReference type="Gene3D" id="3.30.457.50">
    <property type="entry name" value="Chromosome segregation protein Spc25"/>
    <property type="match status" value="1"/>
</dbReference>
<keyword evidence="5" id="KW-0132">Cell division</keyword>
<evidence type="ECO:0000256" key="14">
    <source>
        <dbReference type="ARBA" id="ARBA00070118"/>
    </source>
</evidence>
<evidence type="ECO:0000256" key="7">
    <source>
        <dbReference type="ARBA" id="ARBA00022771"/>
    </source>
</evidence>
<dbReference type="GO" id="GO:0006511">
    <property type="term" value="P:ubiquitin-dependent protein catabolic process"/>
    <property type="evidence" value="ECO:0007669"/>
    <property type="project" value="TreeGrafter"/>
</dbReference>
<feature type="compositionally biased region" description="Low complexity" evidence="16">
    <location>
        <begin position="425"/>
        <end position="446"/>
    </location>
</feature>
<dbReference type="GO" id="GO:0005634">
    <property type="term" value="C:nucleus"/>
    <property type="evidence" value="ECO:0007669"/>
    <property type="project" value="TreeGrafter"/>
</dbReference>
<dbReference type="GO" id="GO:0061630">
    <property type="term" value="F:ubiquitin protein ligase activity"/>
    <property type="evidence" value="ECO:0007669"/>
    <property type="project" value="TreeGrafter"/>
</dbReference>
<dbReference type="AlphaFoldDB" id="A0A9P8IBI6"/>
<organism evidence="18 19">
    <name type="scientific">Glutinoglossum americanum</name>
    <dbReference type="NCBI Taxonomy" id="1670608"/>
    <lineage>
        <taxon>Eukaryota</taxon>
        <taxon>Fungi</taxon>
        <taxon>Dikarya</taxon>
        <taxon>Ascomycota</taxon>
        <taxon>Pezizomycotina</taxon>
        <taxon>Geoglossomycetes</taxon>
        <taxon>Geoglossales</taxon>
        <taxon>Geoglossaceae</taxon>
        <taxon>Glutinoglossum</taxon>
    </lineage>
</organism>
<dbReference type="PROSITE" id="PS51266">
    <property type="entry name" value="ZF_CHY"/>
    <property type="match status" value="1"/>
</dbReference>
<keyword evidence="11" id="KW-0175">Coiled coil</keyword>
<proteinExistence type="inferred from homology"/>
<dbReference type="PANTHER" id="PTHR21319:SF0">
    <property type="entry name" value="AND RING FINGER DOMAIN PROTEIN, PUTATIVE (AFU_ORTHOLOGUE AFUA_1G08900)-RELATED"/>
    <property type="match status" value="1"/>
</dbReference>
<evidence type="ECO:0000256" key="6">
    <source>
        <dbReference type="ARBA" id="ARBA00022723"/>
    </source>
</evidence>
<dbReference type="EMBL" id="JAGHQL010000015">
    <property type="protein sequence ID" value="KAH0544660.1"/>
    <property type="molecule type" value="Genomic_DNA"/>
</dbReference>
<evidence type="ECO:0000256" key="9">
    <source>
        <dbReference type="ARBA" id="ARBA00022833"/>
    </source>
</evidence>
<evidence type="ECO:0000256" key="12">
    <source>
        <dbReference type="ARBA" id="ARBA00023306"/>
    </source>
</evidence>
<feature type="compositionally biased region" description="Polar residues" evidence="16">
    <location>
        <begin position="749"/>
        <end position="768"/>
    </location>
</feature>
<evidence type="ECO:0000259" key="17">
    <source>
        <dbReference type="PROSITE" id="PS51266"/>
    </source>
</evidence>
<keyword evidence="10" id="KW-0995">Kinetochore</keyword>
<evidence type="ECO:0000256" key="5">
    <source>
        <dbReference type="ARBA" id="ARBA00022618"/>
    </source>
</evidence>
<reference evidence="18" key="1">
    <citation type="submission" date="2021-03" db="EMBL/GenBank/DDBJ databases">
        <title>Comparative genomics and phylogenomic investigation of the class Geoglossomycetes provide insights into ecological specialization and systematics.</title>
        <authorList>
            <person name="Melie T."/>
            <person name="Pirro S."/>
            <person name="Miller A.N."/>
            <person name="Quandt A."/>
        </authorList>
    </citation>
    <scope>NUCLEOTIDE SEQUENCE</scope>
    <source>
        <strain evidence="18">GBOQ0MN5Z8</strain>
    </source>
</reference>
<keyword evidence="4" id="KW-0158">Chromosome</keyword>
<dbReference type="GO" id="GO:0016567">
    <property type="term" value="P:protein ubiquitination"/>
    <property type="evidence" value="ECO:0007669"/>
    <property type="project" value="TreeGrafter"/>
</dbReference>
<dbReference type="InterPro" id="IPR039512">
    <property type="entry name" value="RCHY1_zinc-ribbon"/>
</dbReference>
<evidence type="ECO:0000256" key="3">
    <source>
        <dbReference type="ARBA" id="ARBA00013873"/>
    </source>
</evidence>
<evidence type="ECO:0000313" key="19">
    <source>
        <dbReference type="Proteomes" id="UP000698800"/>
    </source>
</evidence>
<keyword evidence="6" id="KW-0479">Metal-binding</keyword>
<feature type="compositionally biased region" description="Polar residues" evidence="16">
    <location>
        <begin position="495"/>
        <end position="513"/>
    </location>
</feature>
<comment type="caution">
    <text evidence="18">The sequence shown here is derived from an EMBL/GenBank/DDBJ whole genome shotgun (WGS) entry which is preliminary data.</text>
</comment>
<dbReference type="PANTHER" id="PTHR21319">
    <property type="entry name" value="RING FINGER AND CHY ZINC FINGER DOMAIN-CONTAINING PROTEIN 1"/>
    <property type="match status" value="1"/>
</dbReference>